<evidence type="ECO:0000256" key="6">
    <source>
        <dbReference type="SAM" id="MobiDB-lite"/>
    </source>
</evidence>
<dbReference type="EMBL" id="CATQJA010000679">
    <property type="protein sequence ID" value="CAJ0563050.1"/>
    <property type="molecule type" value="Genomic_DNA"/>
</dbReference>
<feature type="non-terminal residue" evidence="8">
    <location>
        <position position="1"/>
    </location>
</feature>
<dbReference type="PANTHER" id="PTHR12322:SF52">
    <property type="entry name" value="DM DOMAIN-CONTAINING PROTEIN"/>
    <property type="match status" value="1"/>
</dbReference>
<accession>A0AA36C756</accession>
<dbReference type="Pfam" id="PF00751">
    <property type="entry name" value="DM"/>
    <property type="match status" value="1"/>
</dbReference>
<proteinExistence type="predicted"/>
<dbReference type="PROSITE" id="PS40000">
    <property type="entry name" value="DM_1"/>
    <property type="match status" value="1"/>
</dbReference>
<feature type="compositionally biased region" description="Low complexity" evidence="6">
    <location>
        <begin position="127"/>
        <end position="143"/>
    </location>
</feature>
<dbReference type="PANTHER" id="PTHR12322">
    <property type="entry name" value="DOUBLESEX AND MAB-3 RELATED TRANSCRIPTION FACTOR DMRT"/>
    <property type="match status" value="1"/>
</dbReference>
<evidence type="ECO:0000256" key="4">
    <source>
        <dbReference type="ARBA" id="ARBA00023242"/>
    </source>
</evidence>
<dbReference type="GO" id="GO:0046872">
    <property type="term" value="F:metal ion binding"/>
    <property type="evidence" value="ECO:0007669"/>
    <property type="project" value="UniProtKB-KW"/>
</dbReference>
<dbReference type="Proteomes" id="UP001177023">
    <property type="component" value="Unassembled WGS sequence"/>
</dbReference>
<feature type="domain" description="DM" evidence="7">
    <location>
        <begin position="27"/>
        <end position="70"/>
    </location>
</feature>
<evidence type="ECO:0000256" key="3">
    <source>
        <dbReference type="ARBA" id="ARBA00023125"/>
    </source>
</evidence>
<dbReference type="Gene3D" id="4.10.1040.10">
    <property type="entry name" value="DM DNA-binding domain"/>
    <property type="match status" value="1"/>
</dbReference>
<keyword evidence="1 5" id="KW-0479">Metal-binding</keyword>
<evidence type="ECO:0000313" key="9">
    <source>
        <dbReference type="Proteomes" id="UP001177023"/>
    </source>
</evidence>
<evidence type="ECO:0000259" key="7">
    <source>
        <dbReference type="PROSITE" id="PS50809"/>
    </source>
</evidence>
<comment type="subcellular location">
    <subcellularLocation>
        <location evidence="5">Nucleus</location>
    </subcellularLocation>
</comment>
<keyword evidence="9" id="KW-1185">Reference proteome</keyword>
<keyword evidence="3 5" id="KW-0238">DNA-binding</keyword>
<feature type="DNA-binding region" description="DM" evidence="5">
    <location>
        <begin position="27"/>
        <end position="70"/>
    </location>
</feature>
<dbReference type="PROSITE" id="PS50809">
    <property type="entry name" value="DM_2"/>
    <property type="match status" value="1"/>
</dbReference>
<keyword evidence="2 5" id="KW-0862">Zinc</keyword>
<dbReference type="GO" id="GO:0000978">
    <property type="term" value="F:RNA polymerase II cis-regulatory region sequence-specific DNA binding"/>
    <property type="evidence" value="ECO:0007669"/>
    <property type="project" value="TreeGrafter"/>
</dbReference>
<keyword evidence="4 5" id="KW-0539">Nucleus</keyword>
<evidence type="ECO:0000256" key="5">
    <source>
        <dbReference type="PROSITE-ProRule" id="PRU00070"/>
    </source>
</evidence>
<dbReference type="InterPro" id="IPR036407">
    <property type="entry name" value="DM_DNA-bd_sf"/>
</dbReference>
<sequence length="211" mass="23562">MNFMLPLDACMEETTASRRKAMKRLTCRKCEGHGVQAILKGHAPICPFNECRCETCSAVMSMRASALIRRFRHRRPDQSDALLQTIRSKNGNMRLRIVPKGECPEKNDIATTEVHYGNNRSGVRNVSISPPSSLDSSGTTSPATLPPSPSLEKPWDLQEYLHLLTSFPSLVQPSAFQPAFQAPAPVLQMPLYTPEMLLTLQRQLLLQQLGF</sequence>
<protein>
    <recommendedName>
        <fullName evidence="7">DM domain-containing protein</fullName>
    </recommendedName>
</protein>
<dbReference type="InterPro" id="IPR026607">
    <property type="entry name" value="DMRT"/>
</dbReference>
<gene>
    <name evidence="8" type="ORF">MSPICULIGERA_LOCUS2315</name>
</gene>
<dbReference type="SMART" id="SM00301">
    <property type="entry name" value="DM"/>
    <property type="match status" value="1"/>
</dbReference>
<evidence type="ECO:0000256" key="2">
    <source>
        <dbReference type="ARBA" id="ARBA00022833"/>
    </source>
</evidence>
<organism evidence="8 9">
    <name type="scientific">Mesorhabditis spiculigera</name>
    <dbReference type="NCBI Taxonomy" id="96644"/>
    <lineage>
        <taxon>Eukaryota</taxon>
        <taxon>Metazoa</taxon>
        <taxon>Ecdysozoa</taxon>
        <taxon>Nematoda</taxon>
        <taxon>Chromadorea</taxon>
        <taxon>Rhabditida</taxon>
        <taxon>Rhabditina</taxon>
        <taxon>Rhabditomorpha</taxon>
        <taxon>Rhabditoidea</taxon>
        <taxon>Rhabditidae</taxon>
        <taxon>Mesorhabditinae</taxon>
        <taxon>Mesorhabditis</taxon>
    </lineage>
</organism>
<dbReference type="GO" id="GO:0007548">
    <property type="term" value="P:sex differentiation"/>
    <property type="evidence" value="ECO:0007669"/>
    <property type="project" value="TreeGrafter"/>
</dbReference>
<comment type="caution">
    <text evidence="8">The sequence shown here is derived from an EMBL/GenBank/DDBJ whole genome shotgun (WGS) entry which is preliminary data.</text>
</comment>
<dbReference type="AlphaFoldDB" id="A0AA36C756"/>
<feature type="region of interest" description="Disordered" evidence="6">
    <location>
        <begin position="120"/>
        <end position="151"/>
    </location>
</feature>
<dbReference type="SUPFAM" id="SSF82927">
    <property type="entry name" value="Cysteine-rich DNA binding domain, (DM domain)"/>
    <property type="match status" value="1"/>
</dbReference>
<evidence type="ECO:0000313" key="8">
    <source>
        <dbReference type="EMBL" id="CAJ0563050.1"/>
    </source>
</evidence>
<dbReference type="GO" id="GO:0005634">
    <property type="term" value="C:nucleus"/>
    <property type="evidence" value="ECO:0007669"/>
    <property type="project" value="UniProtKB-SubCell"/>
</dbReference>
<name>A0AA36C756_9BILA</name>
<reference evidence="8" key="1">
    <citation type="submission" date="2023-06" db="EMBL/GenBank/DDBJ databases">
        <authorList>
            <person name="Delattre M."/>
        </authorList>
    </citation>
    <scope>NUCLEOTIDE SEQUENCE</scope>
    <source>
        <strain evidence="8">AF72</strain>
    </source>
</reference>
<dbReference type="GO" id="GO:0000981">
    <property type="term" value="F:DNA-binding transcription factor activity, RNA polymerase II-specific"/>
    <property type="evidence" value="ECO:0007669"/>
    <property type="project" value="TreeGrafter"/>
</dbReference>
<evidence type="ECO:0000256" key="1">
    <source>
        <dbReference type="ARBA" id="ARBA00022723"/>
    </source>
</evidence>
<dbReference type="InterPro" id="IPR001275">
    <property type="entry name" value="DM_DNA-bd"/>
</dbReference>